<keyword evidence="12" id="KW-0862">Zinc</keyword>
<dbReference type="InterPro" id="IPR037034">
    <property type="entry name" value="RNA_pol_Rpb2_2_sf"/>
</dbReference>
<evidence type="ECO:0000256" key="5">
    <source>
        <dbReference type="ARBA" id="ARBA00022478"/>
    </source>
</evidence>
<evidence type="ECO:0000256" key="16">
    <source>
        <dbReference type="ARBA" id="ARBA00048552"/>
    </source>
</evidence>
<evidence type="ECO:0000256" key="11">
    <source>
        <dbReference type="ARBA" id="ARBA00022771"/>
    </source>
</evidence>
<dbReference type="InterPro" id="IPR015712">
    <property type="entry name" value="DNA-dir_RNA_pol_su2"/>
</dbReference>
<dbReference type="EMBL" id="HBIP01003792">
    <property type="protein sequence ID" value="CAE0486700.1"/>
    <property type="molecule type" value="Transcribed_RNA"/>
</dbReference>
<evidence type="ECO:0000259" key="19">
    <source>
        <dbReference type="Pfam" id="PF00562"/>
    </source>
</evidence>
<dbReference type="GO" id="GO:0006351">
    <property type="term" value="P:DNA-templated transcription"/>
    <property type="evidence" value="ECO:0007669"/>
    <property type="project" value="InterPro"/>
</dbReference>
<keyword evidence="10" id="KW-0479">Metal-binding</keyword>
<evidence type="ECO:0000256" key="9">
    <source>
        <dbReference type="ARBA" id="ARBA00022695"/>
    </source>
</evidence>
<protein>
    <recommendedName>
        <fullName evidence="18">DNA-directed RNA polymerase subunit beta</fullName>
        <ecNumber evidence="18">2.7.7.6</ecNumber>
    </recommendedName>
</protein>
<dbReference type="Gene3D" id="2.40.270.10">
    <property type="entry name" value="DNA-directed RNA polymerase, subunit 2, domain 6"/>
    <property type="match status" value="2"/>
</dbReference>
<accession>A0A7S3QMC0</accession>
<dbReference type="FunFam" id="3.90.1100.10:FF:000008">
    <property type="entry name" value="DNA-directed RNA polymerase subunit beta"/>
    <property type="match status" value="1"/>
</dbReference>
<dbReference type="GO" id="GO:0005634">
    <property type="term" value="C:nucleus"/>
    <property type="evidence" value="ECO:0007669"/>
    <property type="project" value="UniProtKB-SubCell"/>
</dbReference>
<dbReference type="FunFam" id="2.40.270.10:FF:000006">
    <property type="entry name" value="DNA-directed RNA polymerase subunit beta"/>
    <property type="match status" value="1"/>
</dbReference>
<feature type="domain" description="RNA polymerase Rpb2" evidence="20">
    <location>
        <begin position="1117"/>
        <end position="1238"/>
    </location>
</feature>
<keyword evidence="5 18" id="KW-0240">DNA-directed RNA polymerase</keyword>
<evidence type="ECO:0000256" key="2">
    <source>
        <dbReference type="ARBA" id="ARBA00004123"/>
    </source>
</evidence>
<sequence length="1240" mass="135735">MDRGLAHGDRVPTENENLVEPHVDSMNYFLTDGMQAVVADMKPLEIQHPGTKQIYKFWFSDPHVAAPMKEDALPSTDNRLFPWECREAGLTYKGAFTITINWAREDGSAEGSFVKKLGGMPIMTKSRACHLSGLSRTGLVALKEEANEMGGYFICNGLERIIRCIIAQRRHYIMGLRRGAYQKRGANYTDCATLIRCVRPDQSSATVRCHYLTDGTVNFAFTMRRAEYFIPAGILLKCFLEVSDRELYDKLLASAPPGSGHAAFVAERAELLLQQSAKLGLYTRAQCLDYLGRHFRTMLNMPKSSSVEVAHHLLGEFVFIHLDQKRPADKLALLMQMLHKLYALANSVCCEDNADALTHHELLLPGHLLCKFLKEKLYDSLELMLALMRKDLGVRPPGQAAGQAPEEENTASAGINLESERYLRKVADKLPDIGRKFEYLLNTGNLVSKNTGDLTQTSGFTIVAEKLNWFRYISHFRSVHRGAYFAQLRTTAVRKLLPESWGFMCPVHTPDGAPCGLLNHFTAACRVVTQGPEHPQATEAALLQVLSGLGMVPSAPATVPPGPPSHLTVFLDGKVVGTIPSCLAAGAVTRLREIKACLLELTGSLQPAGSAPSAEQGAELDEHELMVPQHTEVVHIPFAHNGVFPGLFLFTQSARMVRPVKQLGSKKLELIGTLEQNNMSIRCPDTGAGGSAALKFTHEELNTGSMLSVVASLTPYSDYNQSPRNMYQCQMAKQTMGTPCQALQHRTDNKLYRLQTPQTPLARTSKYDEFCMDEYPAGTNAVVAVLSYTGYDMEDAMILNKSSVERGLAHASVYKTETVDLREERGARMSLAPEPHDARSKSQPYQRPVGAFGQTLPQNVPCEPNGSAATGPMRVMPSTAAHKDSLHIGPDGLPHAGAIIWPGQTVYCARDETTGRYKAHKLKGEEVATVDQVTLIGTKEKNAPPQRANIRLRFNRNPQIGDKFASRAGQKGVLSILWPDVDMPYCCKTGMRPDLIINPHAFPSRMTIGMLIESLASKAGALTGNWVDATPFQASDGKPGNPAEHYGRMLEANGYAKHGQETMISGLTGEEMQCDIYIGLVYYQRLRHMVSDKFQVRSTGAVNNLTKQPIKGRKFGGGIRFGEMERDSLLAHGAAYLLHDRLHACSDYSVMDVCGKCGSLVAPLNKPHAAADALAAGLGPTAAAAMTAMSSDGGGMAGRVVCPVCDNSSRHISRVAMPYVFKYLATELAAMNIKLSIDTV</sequence>
<dbReference type="Gene3D" id="2.40.50.150">
    <property type="match status" value="2"/>
</dbReference>
<evidence type="ECO:0000256" key="1">
    <source>
        <dbReference type="ARBA" id="ARBA00004026"/>
    </source>
</evidence>
<gene>
    <name evidence="25" type="ORF">DTER00134_LOCUS1739</name>
</gene>
<dbReference type="Pfam" id="PF06883">
    <property type="entry name" value="RNA_pol_Rpa2_4"/>
    <property type="match status" value="1"/>
</dbReference>
<keyword evidence="13 18" id="KW-0804">Transcription</keyword>
<dbReference type="Gene3D" id="3.90.1110.10">
    <property type="entry name" value="RNA polymerase Rpb2, domain 2"/>
    <property type="match status" value="1"/>
</dbReference>
<evidence type="ECO:0000256" key="8">
    <source>
        <dbReference type="ARBA" id="ARBA00022679"/>
    </source>
</evidence>
<dbReference type="InterPro" id="IPR007120">
    <property type="entry name" value="DNA-dir_RNAP_su2_dom"/>
</dbReference>
<evidence type="ECO:0000259" key="24">
    <source>
        <dbReference type="Pfam" id="PF06883"/>
    </source>
</evidence>
<evidence type="ECO:0000256" key="15">
    <source>
        <dbReference type="ARBA" id="ARBA00026088"/>
    </source>
</evidence>
<feature type="domain" description="RNA polymerase Rpb2" evidence="21">
    <location>
        <begin position="195"/>
        <end position="362"/>
    </location>
</feature>
<feature type="domain" description="DNA-directed RNA polymerase I subunit RPA2" evidence="24">
    <location>
        <begin position="576"/>
        <end position="658"/>
    </location>
</feature>
<keyword evidence="6" id="KW-0150">Chloroplast</keyword>
<keyword evidence="7" id="KW-0934">Plastid</keyword>
<dbReference type="InterPro" id="IPR037033">
    <property type="entry name" value="DNA-dir_RNAP_su2_hyb_sf"/>
</dbReference>
<dbReference type="GO" id="GO:0000428">
    <property type="term" value="C:DNA-directed RNA polymerase complex"/>
    <property type="evidence" value="ECO:0007669"/>
    <property type="project" value="UniProtKB-KW"/>
</dbReference>
<dbReference type="InterPro" id="IPR014724">
    <property type="entry name" value="RNA_pol_RPB2_OB-fold"/>
</dbReference>
<dbReference type="SUPFAM" id="SSF64484">
    <property type="entry name" value="beta and beta-prime subunits of DNA dependent RNA-polymerase"/>
    <property type="match status" value="1"/>
</dbReference>
<comment type="subcellular location">
    <subcellularLocation>
        <location evidence="2">Nucleus</location>
    </subcellularLocation>
    <subcellularLocation>
        <location evidence="3">Plastid</location>
        <location evidence="3">Chloroplast</location>
    </subcellularLocation>
</comment>
<evidence type="ECO:0000313" key="25">
    <source>
        <dbReference type="EMBL" id="CAE0486700.1"/>
    </source>
</evidence>
<evidence type="ECO:0000259" key="21">
    <source>
        <dbReference type="Pfam" id="PF04561"/>
    </source>
</evidence>
<feature type="domain" description="DNA-directed RNA polymerase subunit 2 hybrid-binding" evidence="19">
    <location>
        <begin position="710"/>
        <end position="1114"/>
    </location>
</feature>
<dbReference type="EC" id="2.7.7.6" evidence="18"/>
<comment type="catalytic activity">
    <reaction evidence="16 18">
        <text>RNA(n) + a ribonucleoside 5'-triphosphate = RNA(n+1) + diphosphate</text>
        <dbReference type="Rhea" id="RHEA:21248"/>
        <dbReference type="Rhea" id="RHEA-COMP:14527"/>
        <dbReference type="Rhea" id="RHEA-COMP:17342"/>
        <dbReference type="ChEBI" id="CHEBI:33019"/>
        <dbReference type="ChEBI" id="CHEBI:61557"/>
        <dbReference type="ChEBI" id="CHEBI:140395"/>
        <dbReference type="EC" id="2.7.7.6"/>
    </reaction>
</comment>
<dbReference type="CDD" id="cd00653">
    <property type="entry name" value="RNA_pol_B_RPB2"/>
    <property type="match status" value="1"/>
</dbReference>
<feature type="domain" description="RNA polymerase beta subunit protrusion" evidence="22">
    <location>
        <begin position="17"/>
        <end position="392"/>
    </location>
</feature>
<comment type="function">
    <text evidence="1 18">DNA-dependent RNA polymerase catalyzes the transcription of DNA into RNA using the four ribonucleoside triphosphates as substrates.</text>
</comment>
<evidence type="ECO:0000256" key="18">
    <source>
        <dbReference type="RuleBase" id="RU363031"/>
    </source>
</evidence>
<reference evidence="25" key="1">
    <citation type="submission" date="2021-01" db="EMBL/GenBank/DDBJ databases">
        <authorList>
            <person name="Corre E."/>
            <person name="Pelletier E."/>
            <person name="Niang G."/>
            <person name="Scheremetjew M."/>
            <person name="Finn R."/>
            <person name="Kale V."/>
            <person name="Holt S."/>
            <person name="Cochrane G."/>
            <person name="Meng A."/>
            <person name="Brown T."/>
            <person name="Cohen L."/>
        </authorList>
    </citation>
    <scope>NUCLEOTIDE SEQUENCE</scope>
    <source>
        <strain evidence="25">CCMP1320</strain>
    </source>
</reference>
<dbReference type="GO" id="GO:0003899">
    <property type="term" value="F:DNA-directed RNA polymerase activity"/>
    <property type="evidence" value="ECO:0007669"/>
    <property type="project" value="UniProtKB-EC"/>
</dbReference>
<evidence type="ECO:0000256" key="7">
    <source>
        <dbReference type="ARBA" id="ARBA00022640"/>
    </source>
</evidence>
<dbReference type="Pfam" id="PF04560">
    <property type="entry name" value="RNA_pol_Rpb2_7"/>
    <property type="match status" value="1"/>
</dbReference>
<dbReference type="GO" id="GO:0008270">
    <property type="term" value="F:zinc ion binding"/>
    <property type="evidence" value="ECO:0007669"/>
    <property type="project" value="UniProtKB-KW"/>
</dbReference>
<dbReference type="PANTHER" id="PTHR20856">
    <property type="entry name" value="DNA-DIRECTED RNA POLYMERASE I SUBUNIT 2"/>
    <property type="match status" value="1"/>
</dbReference>
<evidence type="ECO:0000256" key="4">
    <source>
        <dbReference type="ARBA" id="ARBA00006835"/>
    </source>
</evidence>
<evidence type="ECO:0000259" key="22">
    <source>
        <dbReference type="Pfam" id="PF04563"/>
    </source>
</evidence>
<dbReference type="AlphaFoldDB" id="A0A7S3QMC0"/>
<dbReference type="PROSITE" id="PS01166">
    <property type="entry name" value="RNA_POL_BETA"/>
    <property type="match status" value="1"/>
</dbReference>
<evidence type="ECO:0000259" key="23">
    <source>
        <dbReference type="Pfam" id="PF04565"/>
    </source>
</evidence>
<dbReference type="InterPro" id="IPR007645">
    <property type="entry name" value="RNA_pol_Rpb2_3"/>
</dbReference>
<dbReference type="Pfam" id="PF04563">
    <property type="entry name" value="RNA_pol_Rpb2_1"/>
    <property type="match status" value="1"/>
</dbReference>
<dbReference type="FunFam" id="3.90.1800.10:FF:000004">
    <property type="entry name" value="DNA-directed RNA polymerase subunit beta"/>
    <property type="match status" value="1"/>
</dbReference>
<organism evidence="25">
    <name type="scientific">Dunaliella tertiolecta</name>
    <name type="common">Green alga</name>
    <dbReference type="NCBI Taxonomy" id="3047"/>
    <lineage>
        <taxon>Eukaryota</taxon>
        <taxon>Viridiplantae</taxon>
        <taxon>Chlorophyta</taxon>
        <taxon>core chlorophytes</taxon>
        <taxon>Chlorophyceae</taxon>
        <taxon>CS clade</taxon>
        <taxon>Chlamydomonadales</taxon>
        <taxon>Dunaliellaceae</taxon>
        <taxon>Dunaliella</taxon>
    </lineage>
</organism>
<dbReference type="GO" id="GO:0032549">
    <property type="term" value="F:ribonucleoside binding"/>
    <property type="evidence" value="ECO:0007669"/>
    <property type="project" value="InterPro"/>
</dbReference>
<evidence type="ECO:0000256" key="13">
    <source>
        <dbReference type="ARBA" id="ARBA00023163"/>
    </source>
</evidence>
<proteinExistence type="inferred from homology"/>
<feature type="domain" description="RNA polymerase Rpb2" evidence="23">
    <location>
        <begin position="463"/>
        <end position="527"/>
    </location>
</feature>
<evidence type="ECO:0000256" key="10">
    <source>
        <dbReference type="ARBA" id="ARBA00022723"/>
    </source>
</evidence>
<evidence type="ECO:0000259" key="20">
    <source>
        <dbReference type="Pfam" id="PF04560"/>
    </source>
</evidence>
<evidence type="ECO:0000256" key="14">
    <source>
        <dbReference type="ARBA" id="ARBA00023242"/>
    </source>
</evidence>
<dbReference type="Gene3D" id="3.90.1800.10">
    <property type="entry name" value="RNA polymerase alpha subunit dimerisation domain"/>
    <property type="match status" value="1"/>
</dbReference>
<dbReference type="Pfam" id="PF04565">
    <property type="entry name" value="RNA_pol_Rpb2_3"/>
    <property type="match status" value="1"/>
</dbReference>
<evidence type="ECO:0000256" key="6">
    <source>
        <dbReference type="ARBA" id="ARBA00022528"/>
    </source>
</evidence>
<comment type="similarity">
    <text evidence="4 17">Belongs to the RNA polymerase beta chain family.</text>
</comment>
<evidence type="ECO:0000256" key="3">
    <source>
        <dbReference type="ARBA" id="ARBA00004229"/>
    </source>
</evidence>
<dbReference type="GO" id="GO:0009507">
    <property type="term" value="C:chloroplast"/>
    <property type="evidence" value="ECO:0007669"/>
    <property type="project" value="UniProtKB-SubCell"/>
</dbReference>
<dbReference type="InterPro" id="IPR007644">
    <property type="entry name" value="RNA_pol_bsu_protrusion"/>
</dbReference>
<dbReference type="GO" id="GO:0003677">
    <property type="term" value="F:DNA binding"/>
    <property type="evidence" value="ECO:0007669"/>
    <property type="project" value="InterPro"/>
</dbReference>
<dbReference type="InterPro" id="IPR007642">
    <property type="entry name" value="RNA_pol_Rpb2_2"/>
</dbReference>
<name>A0A7S3QMC0_DUNTE</name>
<keyword evidence="14" id="KW-0539">Nucleus</keyword>
<dbReference type="InterPro" id="IPR007121">
    <property type="entry name" value="RNA_pol_bsu_CS"/>
</dbReference>
<evidence type="ECO:0000256" key="12">
    <source>
        <dbReference type="ARBA" id="ARBA00022833"/>
    </source>
</evidence>
<evidence type="ECO:0000256" key="17">
    <source>
        <dbReference type="RuleBase" id="RU000434"/>
    </source>
</evidence>
<dbReference type="InterPro" id="IPR009674">
    <property type="entry name" value="Rpa2_dom_4"/>
</dbReference>
<keyword evidence="9 18" id="KW-0548">Nucleotidyltransferase</keyword>
<dbReference type="Gene3D" id="3.90.1100.10">
    <property type="match status" value="1"/>
</dbReference>
<dbReference type="InterPro" id="IPR007641">
    <property type="entry name" value="RNA_pol_Rpb2_7"/>
</dbReference>
<keyword evidence="11" id="KW-0863">Zinc-finger</keyword>
<comment type="subunit">
    <text evidence="15">In plastids the minimal PEP RNA polymerase catalytic core is composed of four subunits: alpha, beta, beta', and beta''. When a (nuclear-encoded) sigma factor is associated with the core the holoenzyme is formed, which can initiate transcription.</text>
</comment>
<dbReference type="Pfam" id="PF04561">
    <property type="entry name" value="RNA_pol_Rpb2_2"/>
    <property type="match status" value="1"/>
</dbReference>
<dbReference type="Pfam" id="PF00562">
    <property type="entry name" value="RNA_pol_Rpb2_6"/>
    <property type="match status" value="1"/>
</dbReference>
<keyword evidence="8 18" id="KW-0808">Transferase</keyword>